<dbReference type="Proteomes" id="UP001321580">
    <property type="component" value="Unassembled WGS sequence"/>
</dbReference>
<dbReference type="Gene3D" id="3.40.30.10">
    <property type="entry name" value="Glutaredoxin"/>
    <property type="match status" value="1"/>
</dbReference>
<evidence type="ECO:0000256" key="3">
    <source>
        <dbReference type="PROSITE-ProRule" id="PRU01282"/>
    </source>
</evidence>
<organism evidence="5 6">
    <name type="scientific">Lysobacter stagni</name>
    <dbReference type="NCBI Taxonomy" id="3045172"/>
    <lineage>
        <taxon>Bacteria</taxon>
        <taxon>Pseudomonadati</taxon>
        <taxon>Pseudomonadota</taxon>
        <taxon>Gammaproteobacteria</taxon>
        <taxon>Lysobacterales</taxon>
        <taxon>Lysobacteraceae</taxon>
        <taxon>Lysobacter</taxon>
    </lineage>
</organism>
<name>A0ABT6XJC0_9GAMM</name>
<evidence type="ECO:0000256" key="2">
    <source>
        <dbReference type="ARBA" id="ARBA00023002"/>
    </source>
</evidence>
<evidence type="ECO:0000256" key="1">
    <source>
        <dbReference type="ARBA" id="ARBA00007198"/>
    </source>
</evidence>
<dbReference type="EC" id="1.20.4.1" evidence="4"/>
<accession>A0ABT6XJC0</accession>
<dbReference type="EMBL" id="JASGBI010000001">
    <property type="protein sequence ID" value="MDI9240169.1"/>
    <property type="molecule type" value="Genomic_DNA"/>
</dbReference>
<dbReference type="PROSITE" id="PS51353">
    <property type="entry name" value="ARSC"/>
    <property type="match status" value="1"/>
</dbReference>
<gene>
    <name evidence="5" type="primary">arsC</name>
    <name evidence="5" type="ORF">QLQ15_14750</name>
</gene>
<keyword evidence="6" id="KW-1185">Reference proteome</keyword>
<dbReference type="InterPro" id="IPR006660">
    <property type="entry name" value="Arsenate_reductase-like"/>
</dbReference>
<dbReference type="PANTHER" id="PTHR30041">
    <property type="entry name" value="ARSENATE REDUCTASE"/>
    <property type="match status" value="1"/>
</dbReference>
<dbReference type="CDD" id="cd03034">
    <property type="entry name" value="ArsC_ArsC"/>
    <property type="match status" value="1"/>
</dbReference>
<dbReference type="GO" id="GO:0008794">
    <property type="term" value="F:arsenate reductase (glutaredoxin) activity"/>
    <property type="evidence" value="ECO:0007669"/>
    <property type="project" value="UniProtKB-EC"/>
</dbReference>
<protein>
    <recommendedName>
        <fullName evidence="4">Arsenate reductase</fullName>
        <ecNumber evidence="4">1.20.4.1</ecNumber>
    </recommendedName>
</protein>
<reference evidence="5 6" key="1">
    <citation type="submission" date="2023-05" db="EMBL/GenBank/DDBJ databases">
        <title>Lysobacter sp. strain LF1 Genome sequencing and assembly.</title>
        <authorList>
            <person name="Jung Y."/>
        </authorList>
    </citation>
    <scope>NUCLEOTIDE SEQUENCE [LARGE SCALE GENOMIC DNA]</scope>
    <source>
        <strain evidence="5 6">LF1</strain>
    </source>
</reference>
<dbReference type="SUPFAM" id="SSF52833">
    <property type="entry name" value="Thioredoxin-like"/>
    <property type="match status" value="1"/>
</dbReference>
<sequence length="117" mass="13108">MNESRLYHNPRCSKSRGALELLRERGIDPVVVPYLETPPSIDELRVLLSMLDLPARALLRTGEDEYAQLGLADESLPQDALIGAMHAHPRLIERPIFVHGGRAIIGRPPERVLELLD</sequence>
<keyword evidence="2 4" id="KW-0560">Oxidoreductase</keyword>
<comment type="catalytic activity">
    <reaction evidence="4">
        <text>[glutaredoxin]-dithiol + arsenate + glutathione + H(+) = glutathionyl-S-S-[glutaredoxin] + arsenite + H2O</text>
        <dbReference type="Rhea" id="RHEA:22016"/>
        <dbReference type="Rhea" id="RHEA-COMP:10729"/>
        <dbReference type="Rhea" id="RHEA-COMP:17668"/>
        <dbReference type="ChEBI" id="CHEBI:15377"/>
        <dbReference type="ChEBI" id="CHEBI:15378"/>
        <dbReference type="ChEBI" id="CHEBI:29242"/>
        <dbReference type="ChEBI" id="CHEBI:29950"/>
        <dbReference type="ChEBI" id="CHEBI:48597"/>
        <dbReference type="ChEBI" id="CHEBI:57925"/>
        <dbReference type="ChEBI" id="CHEBI:146199"/>
        <dbReference type="EC" id="1.20.4.1"/>
    </reaction>
</comment>
<comment type="caution">
    <text evidence="5">The sequence shown here is derived from an EMBL/GenBank/DDBJ whole genome shotgun (WGS) entry which is preliminary data.</text>
</comment>
<dbReference type="InterPro" id="IPR006659">
    <property type="entry name" value="Arsenate_reductase"/>
</dbReference>
<dbReference type="NCBIfam" id="TIGR00014">
    <property type="entry name" value="arsC"/>
    <property type="match status" value="1"/>
</dbReference>
<dbReference type="PANTHER" id="PTHR30041:SF4">
    <property type="entry name" value="ARSENATE REDUCTASE"/>
    <property type="match status" value="1"/>
</dbReference>
<evidence type="ECO:0000313" key="5">
    <source>
        <dbReference type="EMBL" id="MDI9240169.1"/>
    </source>
</evidence>
<evidence type="ECO:0000313" key="6">
    <source>
        <dbReference type="Proteomes" id="UP001321580"/>
    </source>
</evidence>
<dbReference type="RefSeq" id="WP_283213521.1">
    <property type="nucleotide sequence ID" value="NZ_JASGBI010000001.1"/>
</dbReference>
<dbReference type="InterPro" id="IPR036249">
    <property type="entry name" value="Thioredoxin-like_sf"/>
</dbReference>
<dbReference type="Pfam" id="PF03960">
    <property type="entry name" value="ArsC"/>
    <property type="match status" value="1"/>
</dbReference>
<proteinExistence type="inferred from homology"/>
<comment type="similarity">
    <text evidence="1 3 4">Belongs to the ArsC family.</text>
</comment>
<evidence type="ECO:0000256" key="4">
    <source>
        <dbReference type="RuleBase" id="RU362029"/>
    </source>
</evidence>